<accession>A0A1J5QE32</accession>
<dbReference type="EMBL" id="MLJW01002588">
    <property type="protein sequence ID" value="OIQ74213.1"/>
    <property type="molecule type" value="Genomic_DNA"/>
</dbReference>
<comment type="caution">
    <text evidence="1">The sequence shown here is derived from an EMBL/GenBank/DDBJ whole genome shotgun (WGS) entry which is preliminary data.</text>
</comment>
<reference evidence="1" key="1">
    <citation type="submission" date="2016-10" db="EMBL/GenBank/DDBJ databases">
        <title>Sequence of Gallionella enrichment culture.</title>
        <authorList>
            <person name="Poehlein A."/>
            <person name="Muehling M."/>
            <person name="Daniel R."/>
        </authorList>
    </citation>
    <scope>NUCLEOTIDE SEQUENCE</scope>
</reference>
<dbReference type="AlphaFoldDB" id="A0A1J5QE32"/>
<name>A0A1J5QE32_9ZZZZ</name>
<gene>
    <name evidence="1" type="ORF">GALL_441380</name>
</gene>
<evidence type="ECO:0000313" key="1">
    <source>
        <dbReference type="EMBL" id="OIQ74213.1"/>
    </source>
</evidence>
<sequence length="69" mass="7051">MLSLPNITAPASNSLVVTVDSYSGLKPSKMREAAWLGTPLVQNKSLIPNGIPHIAGASPAAIRASAARA</sequence>
<proteinExistence type="predicted"/>
<protein>
    <submittedName>
        <fullName evidence="1">Uncharacterized protein</fullName>
    </submittedName>
</protein>
<organism evidence="1">
    <name type="scientific">mine drainage metagenome</name>
    <dbReference type="NCBI Taxonomy" id="410659"/>
    <lineage>
        <taxon>unclassified sequences</taxon>
        <taxon>metagenomes</taxon>
        <taxon>ecological metagenomes</taxon>
    </lineage>
</organism>